<dbReference type="InterPro" id="IPR036424">
    <property type="entry name" value="UPP_synth-like_sf"/>
</dbReference>
<evidence type="ECO:0000313" key="3">
    <source>
        <dbReference type="EMBL" id="HIZ72071.1"/>
    </source>
</evidence>
<feature type="binding site" evidence="2">
    <location>
        <position position="19"/>
    </location>
    <ligand>
        <name>substrate</name>
    </ligand>
</feature>
<dbReference type="EC" id="2.5.1.-" evidence="2"/>
<dbReference type="GO" id="GO:0000287">
    <property type="term" value="F:magnesium ion binding"/>
    <property type="evidence" value="ECO:0007669"/>
    <property type="project" value="UniProtKB-UniRule"/>
</dbReference>
<dbReference type="Gene3D" id="3.40.1180.10">
    <property type="entry name" value="Decaprenyl diphosphate synthase-like"/>
    <property type="match status" value="1"/>
</dbReference>
<dbReference type="EMBL" id="DXBB01000009">
    <property type="protein sequence ID" value="HIZ72071.1"/>
    <property type="molecule type" value="Genomic_DNA"/>
</dbReference>
<feature type="binding site" evidence="2">
    <location>
        <position position="14"/>
    </location>
    <ligand>
        <name>Mg(2+)</name>
        <dbReference type="ChEBI" id="CHEBI:18420"/>
    </ligand>
</feature>
<feature type="active site" evidence="2">
    <location>
        <position position="14"/>
    </location>
</feature>
<comment type="subunit">
    <text evidence="2">Homodimer.</text>
</comment>
<evidence type="ECO:0000256" key="1">
    <source>
        <dbReference type="ARBA" id="ARBA00022679"/>
    </source>
</evidence>
<dbReference type="NCBIfam" id="TIGR00055">
    <property type="entry name" value="uppS"/>
    <property type="match status" value="1"/>
</dbReference>
<keyword evidence="2" id="KW-0460">Magnesium</keyword>
<dbReference type="Pfam" id="PF01255">
    <property type="entry name" value="Prenyltransf"/>
    <property type="match status" value="1"/>
</dbReference>
<comment type="caution">
    <text evidence="2">Lacks conserved residue(s) required for the propagation of feature annotation.</text>
</comment>
<name>A0A9D2G4C6_9FIRM</name>
<comment type="cofactor">
    <cofactor evidence="2">
        <name>Mg(2+)</name>
        <dbReference type="ChEBI" id="CHEBI:18420"/>
    </cofactor>
    <text evidence="2">Binds 2 magnesium ions per subunit.</text>
</comment>
<proteinExistence type="inferred from homology"/>
<dbReference type="PANTHER" id="PTHR10291:SF0">
    <property type="entry name" value="DEHYDRODOLICHYL DIPHOSPHATE SYNTHASE 2"/>
    <property type="match status" value="1"/>
</dbReference>
<feature type="binding site" evidence="2">
    <location>
        <position position="65"/>
    </location>
    <ligand>
        <name>substrate</name>
    </ligand>
</feature>
<accession>A0A9D2G4C6</accession>
<dbReference type="AlphaFoldDB" id="A0A9D2G4C6"/>
<feature type="binding site" evidence="2">
    <location>
        <begin position="181"/>
        <end position="183"/>
    </location>
    <ligand>
        <name>substrate</name>
    </ligand>
</feature>
<keyword evidence="1 2" id="KW-0808">Transferase</keyword>
<feature type="binding site" evidence="2">
    <location>
        <position position="194"/>
    </location>
    <ligand>
        <name>Mg(2+)</name>
        <dbReference type="ChEBI" id="CHEBI:18420"/>
    </ligand>
</feature>
<feature type="active site" description="Proton acceptor" evidence="2">
    <location>
        <position position="62"/>
    </location>
</feature>
<feature type="binding site" evidence="2">
    <location>
        <position position="27"/>
    </location>
    <ligand>
        <name>substrate</name>
    </ligand>
</feature>
<dbReference type="SUPFAM" id="SSF64005">
    <property type="entry name" value="Undecaprenyl diphosphate synthase"/>
    <property type="match status" value="1"/>
</dbReference>
<evidence type="ECO:0000313" key="4">
    <source>
        <dbReference type="Proteomes" id="UP000824102"/>
    </source>
</evidence>
<feature type="binding site" evidence="2">
    <location>
        <position position="31"/>
    </location>
    <ligand>
        <name>substrate</name>
    </ligand>
</feature>
<dbReference type="PANTHER" id="PTHR10291">
    <property type="entry name" value="DEHYDRODOLICHYL DIPHOSPHATE SYNTHASE FAMILY MEMBER"/>
    <property type="match status" value="1"/>
</dbReference>
<reference evidence="3" key="1">
    <citation type="journal article" date="2021" name="PeerJ">
        <title>Extensive microbial diversity within the chicken gut microbiome revealed by metagenomics and culture.</title>
        <authorList>
            <person name="Gilroy R."/>
            <person name="Ravi A."/>
            <person name="Getino M."/>
            <person name="Pursley I."/>
            <person name="Horton D.L."/>
            <person name="Alikhan N.F."/>
            <person name="Baker D."/>
            <person name="Gharbi K."/>
            <person name="Hall N."/>
            <person name="Watson M."/>
            <person name="Adriaenssens E.M."/>
            <person name="Foster-Nyarko E."/>
            <person name="Jarju S."/>
            <person name="Secka A."/>
            <person name="Antonio M."/>
            <person name="Oren A."/>
            <person name="Chaudhuri R.R."/>
            <person name="La Ragione R."/>
            <person name="Hildebrand F."/>
            <person name="Pallen M.J."/>
        </authorList>
    </citation>
    <scope>NUCLEOTIDE SEQUENCE</scope>
    <source>
        <strain evidence="3">ChiW7-2402</strain>
    </source>
</reference>
<dbReference type="GO" id="GO:0005829">
    <property type="term" value="C:cytosol"/>
    <property type="evidence" value="ECO:0007669"/>
    <property type="project" value="TreeGrafter"/>
</dbReference>
<comment type="function">
    <text evidence="2">Catalyzes the condensation of isopentenyl diphosphate (IPP) with allylic pyrophosphates generating different type of terpenoids.</text>
</comment>
<dbReference type="InterPro" id="IPR001441">
    <property type="entry name" value="UPP_synth-like"/>
</dbReference>
<dbReference type="GO" id="GO:0008834">
    <property type="term" value="F:ditrans,polycis-undecaprenyl-diphosphate synthase [(2E,6E)-farnesyl-diphosphate specific] activity"/>
    <property type="evidence" value="ECO:0007669"/>
    <property type="project" value="TreeGrafter"/>
</dbReference>
<dbReference type="HAMAP" id="MF_01139">
    <property type="entry name" value="ISPT"/>
    <property type="match status" value="1"/>
</dbReference>
<dbReference type="GO" id="GO:0016094">
    <property type="term" value="P:polyprenol biosynthetic process"/>
    <property type="evidence" value="ECO:0007669"/>
    <property type="project" value="TreeGrafter"/>
</dbReference>
<comment type="caution">
    <text evidence="3">The sequence shown here is derived from an EMBL/GenBank/DDBJ whole genome shotgun (WGS) entry which is preliminary data.</text>
</comment>
<dbReference type="Proteomes" id="UP000824102">
    <property type="component" value="Unassembled WGS sequence"/>
</dbReference>
<evidence type="ECO:0000256" key="2">
    <source>
        <dbReference type="HAMAP-Rule" id="MF_01139"/>
    </source>
</evidence>
<organism evidence="3 4">
    <name type="scientific">Candidatus Gallimonas intestinavium</name>
    <dbReference type="NCBI Taxonomy" id="2838603"/>
    <lineage>
        <taxon>Bacteria</taxon>
        <taxon>Bacillati</taxon>
        <taxon>Bacillota</taxon>
        <taxon>Clostridia</taxon>
        <taxon>Candidatus Gallimonas</taxon>
    </lineage>
</organism>
<feature type="binding site" evidence="2">
    <location>
        <position position="175"/>
    </location>
    <ligand>
        <name>substrate</name>
    </ligand>
</feature>
<feature type="binding site" evidence="2">
    <location>
        <begin position="59"/>
        <end position="61"/>
    </location>
    <ligand>
        <name>substrate</name>
    </ligand>
</feature>
<protein>
    <recommendedName>
        <fullName evidence="2">Isoprenyl transferase</fullName>
        <ecNumber evidence="2">2.5.1.-</ecNumber>
    </recommendedName>
</protein>
<sequence>MESDLPRHVAVIMDGNGRWAQKRLLPRSAGHSAGMKRMIALSEYLFDRGVEVVTLYALSQENLSRSKEELAALFALFRQYFAGNVERLVKNDLRLDVIGELSLLPEDIRALIAEGKRRTEAGKRGTLVLAIAYGARQDILSAVNRAVRAGKEVTEGEFSALLSTGAYPPPDLLIRTGKEKRLSNFLLYESAYAELYFSDKMFPAFTDADMARALENYASRDRRFGRVKEEHS</sequence>
<keyword evidence="2" id="KW-0479">Metal-binding</keyword>
<dbReference type="CDD" id="cd00475">
    <property type="entry name" value="Cis_IPPS"/>
    <property type="match status" value="1"/>
</dbReference>
<gene>
    <name evidence="3" type="primary">uppS</name>
    <name evidence="3" type="ORF">H9964_00660</name>
</gene>
<comment type="similarity">
    <text evidence="2">Belongs to the UPP synthase family.</text>
</comment>
<reference evidence="3" key="2">
    <citation type="submission" date="2021-04" db="EMBL/GenBank/DDBJ databases">
        <authorList>
            <person name="Gilroy R."/>
        </authorList>
    </citation>
    <scope>NUCLEOTIDE SEQUENCE</scope>
    <source>
        <strain evidence="3">ChiW7-2402</strain>
    </source>
</reference>
<feature type="binding site" evidence="2">
    <location>
        <begin position="15"/>
        <end position="18"/>
    </location>
    <ligand>
        <name>substrate</name>
    </ligand>
</feature>